<feature type="transmembrane region" description="Helical" evidence="7">
    <location>
        <begin position="106"/>
        <end position="125"/>
    </location>
</feature>
<dbReference type="PRINTS" id="PR01035">
    <property type="entry name" value="TCRTETA"/>
</dbReference>
<feature type="domain" description="Major facilitator superfamily (MFS) profile" evidence="8">
    <location>
        <begin position="35"/>
        <end position="472"/>
    </location>
</feature>
<dbReference type="InterPro" id="IPR020846">
    <property type="entry name" value="MFS_dom"/>
</dbReference>
<gene>
    <name evidence="9" type="ORF">BHQ10_005615</name>
</gene>
<dbReference type="Proteomes" id="UP000249363">
    <property type="component" value="Unassembled WGS sequence"/>
</dbReference>
<evidence type="ECO:0000256" key="7">
    <source>
        <dbReference type="SAM" id="Phobius"/>
    </source>
</evidence>
<evidence type="ECO:0000259" key="8">
    <source>
        <dbReference type="PROSITE" id="PS50850"/>
    </source>
</evidence>
<evidence type="ECO:0000313" key="9">
    <source>
        <dbReference type="EMBL" id="RAO69603.1"/>
    </source>
</evidence>
<proteinExistence type="inferred from homology"/>
<reference evidence="9 10" key="1">
    <citation type="journal article" date="2017" name="Biotechnol. Biofuels">
        <title>Differential beta-glucosidase expression as a function of carbon source availability in Talaromyces amestolkiae: a genomic and proteomic approach.</title>
        <authorList>
            <person name="de Eugenio L.I."/>
            <person name="Mendez-Liter J.A."/>
            <person name="Nieto-Dominguez M."/>
            <person name="Alonso L."/>
            <person name="Gil-Munoz J."/>
            <person name="Barriuso J."/>
            <person name="Prieto A."/>
            <person name="Martinez M.J."/>
        </authorList>
    </citation>
    <scope>NUCLEOTIDE SEQUENCE [LARGE SCALE GENOMIC DNA]</scope>
    <source>
        <strain evidence="9 10">CIB</strain>
    </source>
</reference>
<comment type="subcellular location">
    <subcellularLocation>
        <location evidence="1">Membrane</location>
        <topology evidence="1">Multi-pass membrane protein</topology>
    </subcellularLocation>
</comment>
<keyword evidence="6 7" id="KW-0472">Membrane</keyword>
<dbReference type="InterPro" id="IPR011701">
    <property type="entry name" value="MFS"/>
</dbReference>
<keyword evidence="3" id="KW-0813">Transport</keyword>
<dbReference type="InterPro" id="IPR050930">
    <property type="entry name" value="MFS_Vesicular_Transporter"/>
</dbReference>
<dbReference type="InterPro" id="IPR001958">
    <property type="entry name" value="Tet-R_TetA/multi-R_MdtG-like"/>
</dbReference>
<keyword evidence="4 7" id="KW-0812">Transmembrane</keyword>
<organism evidence="9 10">
    <name type="scientific">Talaromyces amestolkiae</name>
    <dbReference type="NCBI Taxonomy" id="1196081"/>
    <lineage>
        <taxon>Eukaryota</taxon>
        <taxon>Fungi</taxon>
        <taxon>Dikarya</taxon>
        <taxon>Ascomycota</taxon>
        <taxon>Pezizomycotina</taxon>
        <taxon>Eurotiomycetes</taxon>
        <taxon>Eurotiomycetidae</taxon>
        <taxon>Eurotiales</taxon>
        <taxon>Trichocomaceae</taxon>
        <taxon>Talaromyces</taxon>
        <taxon>Talaromyces sect. Talaromyces</taxon>
    </lineage>
</organism>
<feature type="transmembrane region" description="Helical" evidence="7">
    <location>
        <begin position="131"/>
        <end position="153"/>
    </location>
</feature>
<dbReference type="RefSeq" id="XP_040734119.1">
    <property type="nucleotide sequence ID" value="XM_040878111.1"/>
</dbReference>
<dbReference type="PANTHER" id="PTHR23506:SF23">
    <property type="entry name" value="GH10249P"/>
    <property type="match status" value="1"/>
</dbReference>
<dbReference type="GO" id="GO:0022857">
    <property type="term" value="F:transmembrane transporter activity"/>
    <property type="evidence" value="ECO:0007669"/>
    <property type="project" value="InterPro"/>
</dbReference>
<accession>A0A364L1B2</accession>
<dbReference type="GO" id="GO:0016020">
    <property type="term" value="C:membrane"/>
    <property type="evidence" value="ECO:0007669"/>
    <property type="project" value="UniProtKB-SubCell"/>
</dbReference>
<sequence length="475" mass="51109">MASIITSKMPSASVETVENGAKEQWTAFRSSKTFIIIVVSVAIFADVFIYGMVIPLIPAILRDRLHLPDDQLQTWMAILLATFGGALLISSPVVGYFADKGSSRKLPFLVGLIAVAGATIMFWLARSPATMIIARSLQGLAEAAMWTIGNALVVDTMRKDQLGVAMGYVSMSMNIGTMAGPALGGILLDRAGYDSVFMVALALIGVDVVLRLLMIEPTTKPQGKSLEGETEPLLRDDPPIDYQTRSLNQSHLDVEGSLRPHTPSCIPPIVRLAMSGQLLVLLIASIVDAAIWTTFETTVPVFVIQNFKWESFEIGMCFLVLTLPSVISPIIGSIIDRYGPRIVSVTSFSSLVPIFILFQFVTDDSRQSRILFIALLIGAGFSFSAILLPLIVEISEPIERKEKESPGIFGAKGANAQAYALHGMAWASGQLLGPIIAGTLAQTAGWGVMNIVMAVVSGSTALMLALTSDKIREMF</sequence>
<comment type="similarity">
    <text evidence="2">Belongs to the major facilitator superfamily. Vesicular transporter family.</text>
</comment>
<evidence type="ECO:0000256" key="4">
    <source>
        <dbReference type="ARBA" id="ARBA00022692"/>
    </source>
</evidence>
<feature type="transmembrane region" description="Helical" evidence="7">
    <location>
        <begin position="312"/>
        <end position="335"/>
    </location>
</feature>
<feature type="transmembrane region" description="Helical" evidence="7">
    <location>
        <begin position="165"/>
        <end position="183"/>
    </location>
</feature>
<dbReference type="Pfam" id="PF07690">
    <property type="entry name" value="MFS_1"/>
    <property type="match status" value="1"/>
</dbReference>
<dbReference type="AlphaFoldDB" id="A0A364L1B2"/>
<feature type="transmembrane region" description="Helical" evidence="7">
    <location>
        <begin position="446"/>
        <end position="466"/>
    </location>
</feature>
<evidence type="ECO:0000256" key="1">
    <source>
        <dbReference type="ARBA" id="ARBA00004141"/>
    </source>
</evidence>
<evidence type="ECO:0000256" key="6">
    <source>
        <dbReference type="ARBA" id="ARBA00023136"/>
    </source>
</evidence>
<dbReference type="CDD" id="cd17325">
    <property type="entry name" value="MFS_MdtG_SLC18_like"/>
    <property type="match status" value="1"/>
</dbReference>
<dbReference type="PROSITE" id="PS50850">
    <property type="entry name" value="MFS"/>
    <property type="match status" value="1"/>
</dbReference>
<feature type="transmembrane region" description="Helical" evidence="7">
    <location>
        <begin position="72"/>
        <end position="94"/>
    </location>
</feature>
<keyword evidence="5 7" id="KW-1133">Transmembrane helix</keyword>
<feature type="transmembrane region" description="Helical" evidence="7">
    <location>
        <begin position="419"/>
        <end position="440"/>
    </location>
</feature>
<protein>
    <recommendedName>
        <fullName evidence="8">Major facilitator superfamily (MFS) profile domain-containing protein</fullName>
    </recommendedName>
</protein>
<dbReference type="STRING" id="1196081.A0A364L1B2"/>
<dbReference type="EMBL" id="MIKG01000010">
    <property type="protein sequence ID" value="RAO69603.1"/>
    <property type="molecule type" value="Genomic_DNA"/>
</dbReference>
<feature type="transmembrane region" description="Helical" evidence="7">
    <location>
        <begin position="34"/>
        <end position="60"/>
    </location>
</feature>
<evidence type="ECO:0000256" key="5">
    <source>
        <dbReference type="ARBA" id="ARBA00022989"/>
    </source>
</evidence>
<dbReference type="OrthoDB" id="5086884at2759"/>
<feature type="transmembrane region" description="Helical" evidence="7">
    <location>
        <begin position="342"/>
        <end position="362"/>
    </location>
</feature>
<keyword evidence="10" id="KW-1185">Reference proteome</keyword>
<evidence type="ECO:0000256" key="3">
    <source>
        <dbReference type="ARBA" id="ARBA00022448"/>
    </source>
</evidence>
<evidence type="ECO:0000313" key="10">
    <source>
        <dbReference type="Proteomes" id="UP000249363"/>
    </source>
</evidence>
<comment type="caution">
    <text evidence="9">The sequence shown here is derived from an EMBL/GenBank/DDBJ whole genome shotgun (WGS) entry which is preliminary data.</text>
</comment>
<feature type="transmembrane region" description="Helical" evidence="7">
    <location>
        <begin position="368"/>
        <end position="392"/>
    </location>
</feature>
<feature type="transmembrane region" description="Helical" evidence="7">
    <location>
        <begin position="269"/>
        <end position="292"/>
    </location>
</feature>
<dbReference type="Gene3D" id="1.20.1250.20">
    <property type="entry name" value="MFS general substrate transporter like domains"/>
    <property type="match status" value="2"/>
</dbReference>
<name>A0A364L1B2_TALAM</name>
<dbReference type="PANTHER" id="PTHR23506">
    <property type="entry name" value="GH10249P"/>
    <property type="match status" value="1"/>
</dbReference>
<dbReference type="SUPFAM" id="SSF103473">
    <property type="entry name" value="MFS general substrate transporter"/>
    <property type="match status" value="1"/>
</dbReference>
<dbReference type="InterPro" id="IPR036259">
    <property type="entry name" value="MFS_trans_sf"/>
</dbReference>
<feature type="transmembrane region" description="Helical" evidence="7">
    <location>
        <begin position="195"/>
        <end position="214"/>
    </location>
</feature>
<evidence type="ECO:0000256" key="2">
    <source>
        <dbReference type="ARBA" id="ARBA00006829"/>
    </source>
</evidence>
<dbReference type="GeneID" id="63794831"/>